<dbReference type="KEGG" id="tvr:TVD_08145"/>
<sequence>MSSYPSRGVTGSDPVSRMTGEEGQDGGNPFERAGRQMDRLTHLINQDKAAKFLDLFGGVKMLGEAVGVVSENPVPRECGWHPESLTSLIGMRPGSIGKDTHGLLFQGAAYLQSPTEPQVTKALAAALDAPKDPEQRRERILNFLTALGTPQVVQEGLFCELAAQYPRIVAEQETRHDIEGGTDGRLKKGALDLVLWGPKRNDSTPMVVIEAKFGHQVTEGQLENYARWIERNWASGGNVDRVILSVDGGRKARNRHADWRNVSWFSLMRKWEELSLESCPSLRLVKSIIWEKQKE</sequence>
<evidence type="ECO:0000313" key="2">
    <source>
        <dbReference type="EMBL" id="AKJ95332.1"/>
    </source>
</evidence>
<dbReference type="EMBL" id="CP011367">
    <property type="protein sequence ID" value="AKJ95332.1"/>
    <property type="molecule type" value="Genomic_DNA"/>
</dbReference>
<gene>
    <name evidence="2" type="ORF">TVD_08145</name>
</gene>
<feature type="region of interest" description="Disordered" evidence="1">
    <location>
        <begin position="1"/>
        <end position="32"/>
    </location>
</feature>
<dbReference type="AlphaFoldDB" id="A0A0G3G767"/>
<organism evidence="2 3">
    <name type="scientific">Thioalkalivibrio versutus</name>
    <dbReference type="NCBI Taxonomy" id="106634"/>
    <lineage>
        <taxon>Bacteria</taxon>
        <taxon>Pseudomonadati</taxon>
        <taxon>Pseudomonadota</taxon>
        <taxon>Gammaproteobacteria</taxon>
        <taxon>Chromatiales</taxon>
        <taxon>Ectothiorhodospiraceae</taxon>
        <taxon>Thioalkalivibrio</taxon>
    </lineage>
</organism>
<name>A0A0G3G767_9GAMM</name>
<dbReference type="PATRIC" id="fig|106634.4.peg.1662"/>
<dbReference type="Proteomes" id="UP000064201">
    <property type="component" value="Chromosome"/>
</dbReference>
<keyword evidence="3" id="KW-1185">Reference proteome</keyword>
<evidence type="ECO:0000313" key="3">
    <source>
        <dbReference type="Proteomes" id="UP000064201"/>
    </source>
</evidence>
<dbReference type="InterPro" id="IPR029470">
    <property type="entry name" value="PDDEXK_4"/>
</dbReference>
<dbReference type="RefSeq" id="WP_047251315.1">
    <property type="nucleotide sequence ID" value="NZ_CP011367.1"/>
</dbReference>
<proteinExistence type="predicted"/>
<reference evidence="2 3" key="1">
    <citation type="submission" date="2015-04" db="EMBL/GenBank/DDBJ databases">
        <title>Complete Sequence for the Genome of the Thioalkalivibrio versutus D301.</title>
        <authorList>
            <person name="Mu T."/>
            <person name="Zhou J."/>
            <person name="Xu X."/>
        </authorList>
    </citation>
    <scope>NUCLEOTIDE SEQUENCE [LARGE SCALE GENOMIC DNA]</scope>
    <source>
        <strain evidence="2 3">D301</strain>
    </source>
</reference>
<dbReference type="OrthoDB" id="7596955at2"/>
<accession>A0A0G3G767</accession>
<evidence type="ECO:0000256" key="1">
    <source>
        <dbReference type="SAM" id="MobiDB-lite"/>
    </source>
</evidence>
<dbReference type="Pfam" id="PF14281">
    <property type="entry name" value="PDDEXK_4"/>
    <property type="match status" value="1"/>
</dbReference>
<protein>
    <submittedName>
        <fullName evidence="2">Uncharacterized protein</fullName>
    </submittedName>
</protein>